<name>A0A8J1TPF0_OWEFU</name>
<keyword evidence="7" id="KW-0333">Golgi apparatus</keyword>
<dbReference type="SUPFAM" id="SSF52540">
    <property type="entry name" value="P-loop containing nucleoside triphosphate hydrolases"/>
    <property type="match status" value="1"/>
</dbReference>
<dbReference type="OrthoDB" id="514299at2759"/>
<organism evidence="10 11">
    <name type="scientific">Owenia fusiformis</name>
    <name type="common">Polychaete worm</name>
    <dbReference type="NCBI Taxonomy" id="6347"/>
    <lineage>
        <taxon>Eukaryota</taxon>
        <taxon>Metazoa</taxon>
        <taxon>Spiralia</taxon>
        <taxon>Lophotrochozoa</taxon>
        <taxon>Annelida</taxon>
        <taxon>Polychaeta</taxon>
        <taxon>Sedentaria</taxon>
        <taxon>Canalipalpata</taxon>
        <taxon>Sabellida</taxon>
        <taxon>Oweniida</taxon>
        <taxon>Oweniidae</taxon>
        <taxon>Owenia</taxon>
    </lineage>
</organism>
<keyword evidence="8" id="KW-0472">Membrane</keyword>
<dbReference type="Gene3D" id="3.40.50.300">
    <property type="entry name" value="P-loop containing nucleotide triphosphate hydrolases"/>
    <property type="match status" value="1"/>
</dbReference>
<dbReference type="Proteomes" id="UP000749559">
    <property type="component" value="Unassembled WGS sequence"/>
</dbReference>
<dbReference type="AlphaFoldDB" id="A0A8J1TPF0"/>
<dbReference type="GO" id="GO:0001733">
    <property type="term" value="F:galactosylceramide sulfotransferase activity"/>
    <property type="evidence" value="ECO:0007669"/>
    <property type="project" value="InterPro"/>
</dbReference>
<accession>A0A8J1TPF0</accession>
<evidence type="ECO:0000313" key="10">
    <source>
        <dbReference type="EMBL" id="CAH1775890.1"/>
    </source>
</evidence>
<evidence type="ECO:0000256" key="5">
    <source>
        <dbReference type="ARBA" id="ARBA00022968"/>
    </source>
</evidence>
<dbReference type="PANTHER" id="PTHR14647:SF87">
    <property type="entry name" value="PUTATIVE-RELATED"/>
    <property type="match status" value="1"/>
</dbReference>
<evidence type="ECO:0000256" key="7">
    <source>
        <dbReference type="ARBA" id="ARBA00023034"/>
    </source>
</evidence>
<evidence type="ECO:0000313" key="11">
    <source>
        <dbReference type="Proteomes" id="UP000749559"/>
    </source>
</evidence>
<evidence type="ECO:0000256" key="2">
    <source>
        <dbReference type="ARBA" id="ARBA00008124"/>
    </source>
</evidence>
<keyword evidence="11" id="KW-1185">Reference proteome</keyword>
<dbReference type="EMBL" id="CAIIXF020000001">
    <property type="protein sequence ID" value="CAH1775890.1"/>
    <property type="molecule type" value="Genomic_DNA"/>
</dbReference>
<evidence type="ECO:0000256" key="6">
    <source>
        <dbReference type="ARBA" id="ARBA00022989"/>
    </source>
</evidence>
<reference evidence="10" key="1">
    <citation type="submission" date="2022-03" db="EMBL/GenBank/DDBJ databases">
        <authorList>
            <person name="Martin C."/>
        </authorList>
    </citation>
    <scope>NUCLEOTIDE SEQUENCE</scope>
</reference>
<keyword evidence="5" id="KW-0735">Signal-anchor</keyword>
<comment type="subcellular location">
    <subcellularLocation>
        <location evidence="1">Golgi apparatus membrane</location>
        <topology evidence="1">Single-pass type II membrane protein</topology>
    </subcellularLocation>
</comment>
<dbReference type="InterPro" id="IPR027417">
    <property type="entry name" value="P-loop_NTPase"/>
</dbReference>
<dbReference type="PANTHER" id="PTHR14647">
    <property type="entry name" value="GALACTOSE-3-O-SULFOTRANSFERASE"/>
    <property type="match status" value="1"/>
</dbReference>
<proteinExistence type="inferred from homology"/>
<evidence type="ECO:0000256" key="4">
    <source>
        <dbReference type="ARBA" id="ARBA00022692"/>
    </source>
</evidence>
<keyword evidence="4" id="KW-0812">Transmembrane</keyword>
<dbReference type="GO" id="GO:0009247">
    <property type="term" value="P:glycolipid biosynthetic process"/>
    <property type="evidence" value="ECO:0007669"/>
    <property type="project" value="InterPro"/>
</dbReference>
<dbReference type="Pfam" id="PF06990">
    <property type="entry name" value="Gal-3-0_sulfotr"/>
    <property type="match status" value="1"/>
</dbReference>
<sequence length="423" mass="49753">MDIIIIMKYLYRNLFIATLILLTFALIGLYHCKIKTVKEAEFIRRNHFINDGKLCPNCRNMSIHFGTNKDNWNAPHLLFEANNKKTIAQKNIFFLKLHKTASSTIQNIFMRYADNNNLNIALPVGVNNNLLGYPRTFSTDFIQKSSNEINIMCHHLLFNGNVSKVIPKDTKFITIIRHPDTQFLSSYDYFHLEKCYSHLRIQHIEDFVRNVTSKGFKGQQCTTKGIFVSPKNGMLFDFGVPHDRMNNNTFIKNKIMEINARFDLVMLSEYIDESLVLMRDILGWRTEEIIYFTKIQNIKSRKPISTKTRNSLREWNNGDMQLYKYFNTSFWKRVNIYGYDRLKTEVGKFRQMKTKWENICIKDIVPGDKVEDPELKVGHKDEDVLAYKLREEAKDIQLCKQLAMQEKPYTAKLKQKMFTLGNT</sequence>
<comment type="caution">
    <text evidence="10">The sequence shown here is derived from an EMBL/GenBank/DDBJ whole genome shotgun (WGS) entry which is preliminary data.</text>
</comment>
<keyword evidence="6" id="KW-1133">Transmembrane helix</keyword>
<keyword evidence="3" id="KW-0808">Transferase</keyword>
<evidence type="ECO:0000256" key="3">
    <source>
        <dbReference type="ARBA" id="ARBA00022679"/>
    </source>
</evidence>
<gene>
    <name evidence="10" type="ORF">OFUS_LOCUS3133</name>
</gene>
<dbReference type="GO" id="GO:0000139">
    <property type="term" value="C:Golgi membrane"/>
    <property type="evidence" value="ECO:0007669"/>
    <property type="project" value="UniProtKB-SubCell"/>
</dbReference>
<evidence type="ECO:0000256" key="9">
    <source>
        <dbReference type="ARBA" id="ARBA00023180"/>
    </source>
</evidence>
<protein>
    <submittedName>
        <fullName evidence="10">Uncharacterized protein</fullName>
    </submittedName>
</protein>
<dbReference type="InterPro" id="IPR009729">
    <property type="entry name" value="Gal-3-0_sulfotransfrase"/>
</dbReference>
<comment type="similarity">
    <text evidence="2">Belongs to the galactose-3-O-sulfotransferase family.</text>
</comment>
<evidence type="ECO:0000256" key="1">
    <source>
        <dbReference type="ARBA" id="ARBA00004323"/>
    </source>
</evidence>
<evidence type="ECO:0000256" key="8">
    <source>
        <dbReference type="ARBA" id="ARBA00023136"/>
    </source>
</evidence>
<keyword evidence="9" id="KW-0325">Glycoprotein</keyword>